<feature type="chain" id="PRO_5026302276" description="Secreted protein" evidence="1">
    <location>
        <begin position="30"/>
        <end position="154"/>
    </location>
</feature>
<evidence type="ECO:0008006" key="4">
    <source>
        <dbReference type="Google" id="ProtNLM"/>
    </source>
</evidence>
<evidence type="ECO:0000313" key="3">
    <source>
        <dbReference type="Proteomes" id="UP000468735"/>
    </source>
</evidence>
<comment type="caution">
    <text evidence="2">The sequence shown here is derived from an EMBL/GenBank/DDBJ whole genome shotgun (WGS) entry which is preliminary data.</text>
</comment>
<accession>A0A6H9Z543</accession>
<keyword evidence="1" id="KW-0732">Signal</keyword>
<sequence length="154" mass="16750">MKRPRTLAGVLTATATAACVLGIADTAEAVPYICTDRGYPNGRHVTIDNDNNGGGAHVDANICWRRIGNGNYYTLTRYHVRDTKANGAGATPRLEWTGLDSGDPYYYVPSSQYRAWTSGDVVTAEIEYNNIQGLYIRACLTNADRPAHHCGPKA</sequence>
<dbReference type="RefSeq" id="WP_151557150.1">
    <property type="nucleotide sequence ID" value="NZ_WBMT01000001.1"/>
</dbReference>
<dbReference type="Proteomes" id="UP000468735">
    <property type="component" value="Unassembled WGS sequence"/>
</dbReference>
<dbReference type="OrthoDB" id="5192596at2"/>
<evidence type="ECO:0000313" key="2">
    <source>
        <dbReference type="EMBL" id="KAB2352388.1"/>
    </source>
</evidence>
<name>A0A6H9Z543_9ACTN</name>
<dbReference type="PROSITE" id="PS51257">
    <property type="entry name" value="PROKAR_LIPOPROTEIN"/>
    <property type="match status" value="1"/>
</dbReference>
<reference evidence="2 3" key="1">
    <citation type="submission" date="2019-09" db="EMBL/GenBank/DDBJ databases">
        <title>Actinomadura physcomitrii sp. nov., a novel actinomycete isolated from moss [Physcomitrium sphaericum (Ludw) Fuernr].</title>
        <authorList>
            <person name="Zhuang X."/>
            <person name="Liu C."/>
        </authorList>
    </citation>
    <scope>NUCLEOTIDE SEQUENCE [LARGE SCALE GENOMIC DNA]</scope>
    <source>
        <strain evidence="2 3">HMC1</strain>
    </source>
</reference>
<keyword evidence="3" id="KW-1185">Reference proteome</keyword>
<gene>
    <name evidence="2" type="ORF">F8566_01480</name>
</gene>
<dbReference type="AlphaFoldDB" id="A0A6H9Z543"/>
<organism evidence="2 3">
    <name type="scientific">Actinomadura rudentiformis</name>
    <dbReference type="NCBI Taxonomy" id="359158"/>
    <lineage>
        <taxon>Bacteria</taxon>
        <taxon>Bacillati</taxon>
        <taxon>Actinomycetota</taxon>
        <taxon>Actinomycetes</taxon>
        <taxon>Streptosporangiales</taxon>
        <taxon>Thermomonosporaceae</taxon>
        <taxon>Actinomadura</taxon>
    </lineage>
</organism>
<protein>
    <recommendedName>
        <fullName evidence="4">Secreted protein</fullName>
    </recommendedName>
</protein>
<dbReference type="EMBL" id="WBMT01000001">
    <property type="protein sequence ID" value="KAB2352388.1"/>
    <property type="molecule type" value="Genomic_DNA"/>
</dbReference>
<proteinExistence type="predicted"/>
<evidence type="ECO:0000256" key="1">
    <source>
        <dbReference type="SAM" id="SignalP"/>
    </source>
</evidence>
<feature type="signal peptide" evidence="1">
    <location>
        <begin position="1"/>
        <end position="29"/>
    </location>
</feature>